<accession>A0A1E1L9R3</accession>
<feature type="compositionally biased region" description="Polar residues" evidence="1">
    <location>
        <begin position="510"/>
        <end position="521"/>
    </location>
</feature>
<reference evidence="3" key="1">
    <citation type="submission" date="2016-03" db="EMBL/GenBank/DDBJ databases">
        <authorList>
            <person name="Ploux O."/>
        </authorList>
    </citation>
    <scope>NUCLEOTIDE SEQUENCE [LARGE SCALE GENOMIC DNA]</scope>
    <source>
        <strain evidence="3">UK7</strain>
    </source>
</reference>
<feature type="region of interest" description="Disordered" evidence="1">
    <location>
        <begin position="150"/>
        <end position="171"/>
    </location>
</feature>
<organism evidence="2 3">
    <name type="scientific">Rhynchosporium graminicola</name>
    <dbReference type="NCBI Taxonomy" id="2792576"/>
    <lineage>
        <taxon>Eukaryota</taxon>
        <taxon>Fungi</taxon>
        <taxon>Dikarya</taxon>
        <taxon>Ascomycota</taxon>
        <taxon>Pezizomycotina</taxon>
        <taxon>Leotiomycetes</taxon>
        <taxon>Helotiales</taxon>
        <taxon>Ploettnerulaceae</taxon>
        <taxon>Rhynchosporium</taxon>
    </lineage>
</organism>
<dbReference type="STRING" id="914237.A0A1E1L9R3"/>
<gene>
    <name evidence="2" type="ORF">RCO7_07278</name>
</gene>
<dbReference type="AlphaFoldDB" id="A0A1E1L9R3"/>
<evidence type="ECO:0000256" key="1">
    <source>
        <dbReference type="SAM" id="MobiDB-lite"/>
    </source>
</evidence>
<proteinExistence type="predicted"/>
<comment type="caution">
    <text evidence="2">The sequence shown here is derived from an EMBL/GenBank/DDBJ whole genome shotgun (WGS) entry which is preliminary data.</text>
</comment>
<dbReference type="PANTHER" id="PTHR36578:SF1">
    <property type="entry name" value="APPLE DOMAIN-CONTAINING PROTEIN"/>
    <property type="match status" value="1"/>
</dbReference>
<dbReference type="EMBL" id="FJUW01000042">
    <property type="protein sequence ID" value="CZT07275.1"/>
    <property type="molecule type" value="Genomic_DNA"/>
</dbReference>
<keyword evidence="3" id="KW-1185">Reference proteome</keyword>
<protein>
    <submittedName>
        <fullName evidence="2">Uncharacterized protein</fullName>
    </submittedName>
</protein>
<dbReference type="Proteomes" id="UP000178129">
    <property type="component" value="Unassembled WGS sequence"/>
</dbReference>
<name>A0A1E1L9R3_9HELO</name>
<dbReference type="PANTHER" id="PTHR36578">
    <property type="entry name" value="CHROMOSOME 15, WHOLE GENOME SHOTGUN SEQUENCE"/>
    <property type="match status" value="1"/>
</dbReference>
<sequence>MPDFMHPHYLNVPVAPDASISTYRTPIPQPYQFPRLSSPTVKRDTLTRQVRAEDSSFSSTTRCAATSTLAGIPIQVASALASWNIPPESWIRYVNGTYAWPTGLMVHDSPIWVQHPPIYSMPIRPRFYSGLATGMPHQIKCSRSSDHASSSFISSKQIRRAPHNRKSSLRDQYTSDVLQQQHLDEPVSGTSPSSATSSEGGACLLSSLHNSKSFYGKLTDLMAIVRYIVPAGGLDPNLDYGFFERLKYTPGDLDEGIEHFVRDAKTNDPDFFDKLTDFAGGRPGTFRGASPTEDFRRQDMMEWGYVCYEGEWIKEEDARVRRHEAREKPQQIISTSRSLRRISYETHPAQLEDELAYRIDYCHADSDDDYNGDAAPDFEGGFRLCKSLRGGKFGSRGDRKLLGTGTIRRKSCGTAKVEFHGAIVTPSCLKKSSSFAAVSADAQLGSNTFMSYDALLCAEYCNNEILCPVFSSTSSCTLWGFEVKPESAINYSHTQDPFQAVVASSNGLEKTNKTTPATQPGWQEPKQCGGDGSKAHNHPSTSISTNFFPRPYKPALCAAYANFQNSISTKSPLWYK</sequence>
<feature type="compositionally biased region" description="Basic residues" evidence="1">
    <location>
        <begin position="157"/>
        <end position="167"/>
    </location>
</feature>
<feature type="region of interest" description="Disordered" evidence="1">
    <location>
        <begin position="510"/>
        <end position="546"/>
    </location>
</feature>
<dbReference type="InParanoid" id="A0A1E1L9R3"/>
<evidence type="ECO:0000313" key="2">
    <source>
        <dbReference type="EMBL" id="CZT07275.1"/>
    </source>
</evidence>
<evidence type="ECO:0000313" key="3">
    <source>
        <dbReference type="Proteomes" id="UP000178129"/>
    </source>
</evidence>